<proteinExistence type="predicted"/>
<name>A0AAU2K2E6_9ACTN</name>
<evidence type="ECO:0000313" key="1">
    <source>
        <dbReference type="EMBL" id="WTU78233.1"/>
    </source>
</evidence>
<accession>A0AAU2K2E6</accession>
<reference evidence="1" key="1">
    <citation type="submission" date="2022-10" db="EMBL/GenBank/DDBJ databases">
        <title>The complete genomes of actinobacterial strains from the NBC collection.</title>
        <authorList>
            <person name="Joergensen T.S."/>
            <person name="Alvarez Arevalo M."/>
            <person name="Sterndorff E.B."/>
            <person name="Faurdal D."/>
            <person name="Vuksanovic O."/>
            <person name="Mourched A.-S."/>
            <person name="Charusanti P."/>
            <person name="Shaw S."/>
            <person name="Blin K."/>
            <person name="Weber T."/>
        </authorList>
    </citation>
    <scope>NUCLEOTIDE SEQUENCE</scope>
    <source>
        <strain evidence="1">NBC_00049</strain>
    </source>
</reference>
<organism evidence="1">
    <name type="scientific">Streptomyces sp. NBC_00049</name>
    <dbReference type="NCBI Taxonomy" id="2903617"/>
    <lineage>
        <taxon>Bacteria</taxon>
        <taxon>Bacillati</taxon>
        <taxon>Actinomycetota</taxon>
        <taxon>Actinomycetes</taxon>
        <taxon>Kitasatosporales</taxon>
        <taxon>Streptomycetaceae</taxon>
        <taxon>Streptomyces</taxon>
    </lineage>
</organism>
<gene>
    <name evidence="1" type="ORF">OG327_35780</name>
</gene>
<protein>
    <submittedName>
        <fullName evidence="1">Uncharacterized protein</fullName>
    </submittedName>
</protein>
<dbReference type="EMBL" id="CP108264">
    <property type="protein sequence ID" value="WTU78233.1"/>
    <property type="molecule type" value="Genomic_DNA"/>
</dbReference>
<dbReference type="AlphaFoldDB" id="A0AAU2K2E6"/>
<sequence>MSATEHVLDHVYKLLFEELRLCGCGNPEDAYGLVREVLALAPFHEDPEAVHTLIGHPGACHFILSALTNVDLIEHAGRIGGSWLTPKGEWFREAMRAVEIDDLEREDANVGLPHDGGECTTACWRVPIAGAVT</sequence>